<dbReference type="Proteomes" id="UP000681722">
    <property type="component" value="Unassembled WGS sequence"/>
</dbReference>
<comment type="similarity">
    <text evidence="9">Belongs to the flagellar radial spoke RSP9 family.</text>
</comment>
<dbReference type="AlphaFoldDB" id="A0A813TJX0"/>
<name>A0A813TJX0_9BILA</name>
<evidence type="ECO:0000313" key="13">
    <source>
        <dbReference type="EMBL" id="CAF3597837.1"/>
    </source>
</evidence>
<dbReference type="EMBL" id="CAJOBA010052420">
    <property type="protein sequence ID" value="CAF4254633.1"/>
    <property type="molecule type" value="Genomic_DNA"/>
</dbReference>
<reference evidence="11" key="1">
    <citation type="submission" date="2021-02" db="EMBL/GenBank/DDBJ databases">
        <authorList>
            <person name="Nowell W R."/>
        </authorList>
    </citation>
    <scope>NUCLEOTIDE SEQUENCE</scope>
</reference>
<dbReference type="PANTHER" id="PTHR22069">
    <property type="entry name" value="MITOCHONDRIAL RIBOSOMAL PROTEIN S18"/>
    <property type="match status" value="1"/>
</dbReference>
<dbReference type="InterPro" id="IPR055316">
    <property type="entry name" value="RSP9"/>
</dbReference>
<dbReference type="GO" id="GO:0060091">
    <property type="term" value="C:kinocilium"/>
    <property type="evidence" value="ECO:0007669"/>
    <property type="project" value="UniProtKB-SubCell"/>
</dbReference>
<keyword evidence="2" id="KW-0963">Cytoplasm</keyword>
<evidence type="ECO:0000256" key="1">
    <source>
        <dbReference type="ARBA" id="ARBA00004611"/>
    </source>
</evidence>
<keyword evidence="6" id="KW-0206">Cytoskeleton</keyword>
<comment type="subcellular location">
    <subcellularLocation>
        <location evidence="8">Cell projection</location>
        <location evidence="8">Kinocilium</location>
    </subcellularLocation>
    <subcellularLocation>
        <location evidence="1">Cytoplasm</location>
        <location evidence="1">Cytoskeleton</location>
        <location evidence="1">Flagellum axoneme</location>
    </subcellularLocation>
</comment>
<keyword evidence="15" id="KW-1185">Reference proteome</keyword>
<dbReference type="EMBL" id="CAJOBC010000533">
    <property type="protein sequence ID" value="CAF3597837.1"/>
    <property type="molecule type" value="Genomic_DNA"/>
</dbReference>
<keyword evidence="4" id="KW-0282">Flagellum</keyword>
<comment type="caution">
    <text evidence="11">The sequence shown here is derived from an EMBL/GenBank/DDBJ whole genome shotgun (WGS) entry which is preliminary data.</text>
</comment>
<evidence type="ECO:0000256" key="2">
    <source>
        <dbReference type="ARBA" id="ARBA00022490"/>
    </source>
</evidence>
<dbReference type="GO" id="GO:0035082">
    <property type="term" value="P:axoneme assembly"/>
    <property type="evidence" value="ECO:0007669"/>
    <property type="project" value="InterPro"/>
</dbReference>
<dbReference type="Proteomes" id="UP000663829">
    <property type="component" value="Unassembled WGS sequence"/>
</dbReference>
<dbReference type="GO" id="GO:0044458">
    <property type="term" value="P:motile cilium assembly"/>
    <property type="evidence" value="ECO:0007669"/>
    <property type="project" value="TreeGrafter"/>
</dbReference>
<keyword evidence="7" id="KW-0966">Cell projection</keyword>
<evidence type="ECO:0000256" key="9">
    <source>
        <dbReference type="ARBA" id="ARBA00038319"/>
    </source>
</evidence>
<dbReference type="InterPro" id="IPR006802">
    <property type="entry name" value="Radial_spoke"/>
</dbReference>
<evidence type="ECO:0000313" key="12">
    <source>
        <dbReference type="EMBL" id="CAF1461361.1"/>
    </source>
</evidence>
<evidence type="ECO:0000256" key="5">
    <source>
        <dbReference type="ARBA" id="ARBA00023069"/>
    </source>
</evidence>
<evidence type="ECO:0000256" key="7">
    <source>
        <dbReference type="ARBA" id="ARBA00023273"/>
    </source>
</evidence>
<evidence type="ECO:0000256" key="10">
    <source>
        <dbReference type="ARBA" id="ARBA00041080"/>
    </source>
</evidence>
<protein>
    <recommendedName>
        <fullName evidence="10">Radial spoke head protein 9 homolog</fullName>
    </recommendedName>
</protein>
<dbReference type="GO" id="GO:0001534">
    <property type="term" value="C:radial spoke"/>
    <property type="evidence" value="ECO:0007669"/>
    <property type="project" value="InterPro"/>
</dbReference>
<keyword evidence="5" id="KW-0969">Cilium</keyword>
<accession>A0A813TJX0</accession>
<proteinExistence type="inferred from homology"/>
<dbReference type="GO" id="GO:0060294">
    <property type="term" value="P:cilium movement involved in cell motility"/>
    <property type="evidence" value="ECO:0007669"/>
    <property type="project" value="InterPro"/>
</dbReference>
<gene>
    <name evidence="11" type="ORF">GPM918_LOCUS4087</name>
    <name evidence="12" type="ORF">OVA965_LOCUS35255</name>
    <name evidence="13" type="ORF">SRO942_LOCUS4087</name>
    <name evidence="14" type="ORF">TMI583_LOCUS36217</name>
</gene>
<evidence type="ECO:0000313" key="14">
    <source>
        <dbReference type="EMBL" id="CAF4254633.1"/>
    </source>
</evidence>
<evidence type="ECO:0000256" key="4">
    <source>
        <dbReference type="ARBA" id="ARBA00022846"/>
    </source>
</evidence>
<sequence length="279" mass="32187">MGIESKNFSLDVDLLAYSGIVFSPEQRAALQTSMVILKEQYRFKSIHLWGKILGISDDYFIVQGRSKNELTERQFLYSKDCINWSMLTAATDEAKELSPMCQGRFTGDASHEFEVKKFTVTNEGTEEENIDEEKARLREEERLAAVLWQIEQDSLIIPRGSYVLQPNGDVERNRTFEGLTATEAGKLTNYFHFREPIQLQQKSLLYRASLDKSIQFLDTVDEDIPKGSWSVQYERGTGLIQIRSLKWLGMSFFHIPETNRYGSLYYGIGEENKDLPFMI</sequence>
<evidence type="ECO:0000256" key="8">
    <source>
        <dbReference type="ARBA" id="ARBA00037822"/>
    </source>
</evidence>
<dbReference type="Proteomes" id="UP000677228">
    <property type="component" value="Unassembled WGS sequence"/>
</dbReference>
<keyword evidence="3" id="KW-0970">Cilium biogenesis/degradation</keyword>
<dbReference type="PANTHER" id="PTHR22069:SF0">
    <property type="entry name" value="RADIAL SPOKE HEAD PROTEIN 9 HOMOLOG"/>
    <property type="match status" value="1"/>
</dbReference>
<evidence type="ECO:0000313" key="11">
    <source>
        <dbReference type="EMBL" id="CAF0812128.1"/>
    </source>
</evidence>
<evidence type="ECO:0000256" key="3">
    <source>
        <dbReference type="ARBA" id="ARBA00022794"/>
    </source>
</evidence>
<dbReference type="EMBL" id="CAJNOK010030553">
    <property type="protein sequence ID" value="CAF1461361.1"/>
    <property type="molecule type" value="Genomic_DNA"/>
</dbReference>
<dbReference type="Proteomes" id="UP000682733">
    <property type="component" value="Unassembled WGS sequence"/>
</dbReference>
<evidence type="ECO:0000313" key="15">
    <source>
        <dbReference type="Proteomes" id="UP000663829"/>
    </source>
</evidence>
<evidence type="ECO:0000256" key="6">
    <source>
        <dbReference type="ARBA" id="ARBA00023212"/>
    </source>
</evidence>
<dbReference type="OrthoDB" id="10258956at2759"/>
<dbReference type="Pfam" id="PF04712">
    <property type="entry name" value="Radial_spoke"/>
    <property type="match status" value="1"/>
</dbReference>
<dbReference type="EMBL" id="CAJNOQ010000533">
    <property type="protein sequence ID" value="CAF0812128.1"/>
    <property type="molecule type" value="Genomic_DNA"/>
</dbReference>
<organism evidence="11 15">
    <name type="scientific">Didymodactylos carnosus</name>
    <dbReference type="NCBI Taxonomy" id="1234261"/>
    <lineage>
        <taxon>Eukaryota</taxon>
        <taxon>Metazoa</taxon>
        <taxon>Spiralia</taxon>
        <taxon>Gnathifera</taxon>
        <taxon>Rotifera</taxon>
        <taxon>Eurotatoria</taxon>
        <taxon>Bdelloidea</taxon>
        <taxon>Philodinida</taxon>
        <taxon>Philodinidae</taxon>
        <taxon>Didymodactylos</taxon>
    </lineage>
</organism>